<feature type="domain" description="Aminoacyl-transfer RNA synthetases class-II family profile" evidence="17">
    <location>
        <begin position="231"/>
        <end position="508"/>
    </location>
</feature>
<dbReference type="GO" id="GO:0002161">
    <property type="term" value="F:aminoacyl-tRNA deacylase activity"/>
    <property type="evidence" value="ECO:0007669"/>
    <property type="project" value="EnsemblFungi"/>
</dbReference>
<evidence type="ECO:0000256" key="15">
    <source>
        <dbReference type="ARBA" id="ARBA00030612"/>
    </source>
</evidence>
<name>A0A179FLL0_METCM</name>
<dbReference type="InterPro" id="IPR004529">
    <property type="entry name" value="Phe-tRNA-synth_IIc_asu"/>
</dbReference>
<dbReference type="FunFam" id="1.10.10.2320:FF:000001">
    <property type="entry name" value="phenylalanine--tRNA ligase alpha subunit"/>
    <property type="match status" value="1"/>
</dbReference>
<dbReference type="GO" id="GO:0000049">
    <property type="term" value="F:tRNA binding"/>
    <property type="evidence" value="ECO:0007669"/>
    <property type="project" value="InterPro"/>
</dbReference>
<comment type="cofactor">
    <cofactor evidence="1">
        <name>Mg(2+)</name>
        <dbReference type="ChEBI" id="CHEBI:18420"/>
    </cofactor>
</comment>
<keyword evidence="7" id="KW-0963">Cytoplasm</keyword>
<keyword evidence="14" id="KW-0030">Aminoacyl-tRNA synthetase</keyword>
<dbReference type="GO" id="GO:0005524">
    <property type="term" value="F:ATP binding"/>
    <property type="evidence" value="ECO:0007669"/>
    <property type="project" value="UniProtKB-KW"/>
</dbReference>
<evidence type="ECO:0000256" key="3">
    <source>
        <dbReference type="ARBA" id="ARBA00006703"/>
    </source>
</evidence>
<dbReference type="FunFam" id="1.10.10.2330:FF:000002">
    <property type="entry name" value="Phenylalanyl-tRNA synthetase alpha chain"/>
    <property type="match status" value="1"/>
</dbReference>
<dbReference type="GO" id="GO:0046872">
    <property type="term" value="F:metal ion binding"/>
    <property type="evidence" value="ECO:0007669"/>
    <property type="project" value="UniProtKB-KW"/>
</dbReference>
<evidence type="ECO:0000256" key="12">
    <source>
        <dbReference type="ARBA" id="ARBA00022842"/>
    </source>
</evidence>
<dbReference type="InterPro" id="IPR006195">
    <property type="entry name" value="aa-tRNA-synth_II"/>
</dbReference>
<dbReference type="GO" id="GO:0009328">
    <property type="term" value="C:phenylalanine-tRNA ligase complex"/>
    <property type="evidence" value="ECO:0007669"/>
    <property type="project" value="EnsemblFungi"/>
</dbReference>
<keyword evidence="8" id="KW-0436">Ligase</keyword>
<dbReference type="SUPFAM" id="SSF55681">
    <property type="entry name" value="Class II aaRS and biotin synthetases"/>
    <property type="match status" value="1"/>
</dbReference>
<dbReference type="PANTHER" id="PTHR11538:SF40">
    <property type="entry name" value="PHENYLALANINE--TRNA LIGASE ALPHA SUBUNIT"/>
    <property type="match status" value="1"/>
</dbReference>
<evidence type="ECO:0000256" key="4">
    <source>
        <dbReference type="ARBA" id="ARBA00011209"/>
    </source>
</evidence>
<keyword evidence="11" id="KW-0067">ATP-binding</keyword>
<evidence type="ECO:0000256" key="10">
    <source>
        <dbReference type="ARBA" id="ARBA00022741"/>
    </source>
</evidence>
<dbReference type="GeneID" id="28850764"/>
<evidence type="ECO:0000256" key="14">
    <source>
        <dbReference type="ARBA" id="ARBA00023146"/>
    </source>
</evidence>
<sequence>MAAPTETPAGDLATQVLHALDKNSPLLSSEAFPAIPSTEVKGALDRLASRDMVKYETIDREEAILEPEGEQIAANGSHEARVFEALRSAVEGLTIQELEKTIGDKNVVKIGQGRAFREKWISKTQDGKFKAAKESIKDVTKEQMQTIQSTKSYPDAKMLADLKKRKLVRTQKIISFKVQKGDKFALKIPEVATDLTADMIASGSWKTATFKGYNFKALGADQQSGALHPLNKVRSELRQIFFEMGFQEMATDKFVESGFWNFDSLFVPQQHPARDMQDTFYVSDPKLADMPRAEDPSDKADYQAYWDNVKAVHQDGKYGSIGYRYPWSGEESKKLVLRTHTTAISANMLYKLAQQKGPDGRPPPARYFSIDRVFRNETVDATHLAEFHQVEGVIADYDLTLGGLMEFMDIFFGKMGITDLKYKCAYNPYTEPSMEIFSYHKGLGKLVEIGNSGMFRAEMLESMGLPKDMRVFGWGLSLERPTMIKYGISNIRELLGHKVDLNFMRNSPAVRLDKA</sequence>
<dbReference type="Pfam" id="PF01409">
    <property type="entry name" value="tRNA-synt_2d"/>
    <property type="match status" value="1"/>
</dbReference>
<evidence type="ECO:0000256" key="5">
    <source>
        <dbReference type="ARBA" id="ARBA00012814"/>
    </source>
</evidence>
<comment type="similarity">
    <text evidence="3">Belongs to the class-II aminoacyl-tRNA synthetase family. Phe-tRNA synthetase alpha subunit type 2 subfamily.</text>
</comment>
<evidence type="ECO:0000313" key="19">
    <source>
        <dbReference type="Proteomes" id="UP000078397"/>
    </source>
</evidence>
<evidence type="ECO:0000256" key="6">
    <source>
        <dbReference type="ARBA" id="ARBA00015409"/>
    </source>
</evidence>
<evidence type="ECO:0000256" key="8">
    <source>
        <dbReference type="ARBA" id="ARBA00022598"/>
    </source>
</evidence>
<dbReference type="NCBIfam" id="NF003210">
    <property type="entry name" value="PRK04172.1"/>
    <property type="match status" value="1"/>
</dbReference>
<dbReference type="EMBL" id="LSBJ02000004">
    <property type="protein sequence ID" value="OAQ66444.1"/>
    <property type="molecule type" value="Genomic_DNA"/>
</dbReference>
<dbReference type="RefSeq" id="XP_018143531.1">
    <property type="nucleotide sequence ID" value="XM_018286770.1"/>
</dbReference>
<dbReference type="InterPro" id="IPR002319">
    <property type="entry name" value="Phenylalanyl-tRNA_Synthase"/>
</dbReference>
<keyword evidence="9" id="KW-0479">Metal-binding</keyword>
<dbReference type="EC" id="6.1.1.20" evidence="5"/>
<gene>
    <name evidence="18" type="ORF">VFPPC_07993</name>
</gene>
<dbReference type="Proteomes" id="UP000078397">
    <property type="component" value="Unassembled WGS sequence"/>
</dbReference>
<dbReference type="Gene3D" id="3.30.1370.240">
    <property type="match status" value="1"/>
</dbReference>
<keyword evidence="19" id="KW-1185">Reference proteome</keyword>
<organism evidence="18 19">
    <name type="scientific">Pochonia chlamydosporia 170</name>
    <dbReference type="NCBI Taxonomy" id="1380566"/>
    <lineage>
        <taxon>Eukaryota</taxon>
        <taxon>Fungi</taxon>
        <taxon>Dikarya</taxon>
        <taxon>Ascomycota</taxon>
        <taxon>Pezizomycotina</taxon>
        <taxon>Sordariomycetes</taxon>
        <taxon>Hypocreomycetidae</taxon>
        <taxon>Hypocreales</taxon>
        <taxon>Clavicipitaceae</taxon>
        <taxon>Pochonia</taxon>
    </lineage>
</organism>
<dbReference type="Gene3D" id="3.30.930.10">
    <property type="entry name" value="Bira Bifunctional Protein, Domain 2"/>
    <property type="match status" value="1"/>
</dbReference>
<evidence type="ECO:0000256" key="7">
    <source>
        <dbReference type="ARBA" id="ARBA00022490"/>
    </source>
</evidence>
<keyword evidence="12" id="KW-0460">Magnesium</keyword>
<dbReference type="AlphaFoldDB" id="A0A179FLL0"/>
<evidence type="ECO:0000256" key="2">
    <source>
        <dbReference type="ARBA" id="ARBA00004496"/>
    </source>
</evidence>
<comment type="catalytic activity">
    <reaction evidence="16">
        <text>tRNA(Phe) + L-phenylalanine + ATP = L-phenylalanyl-tRNA(Phe) + AMP + diphosphate + H(+)</text>
        <dbReference type="Rhea" id="RHEA:19413"/>
        <dbReference type="Rhea" id="RHEA-COMP:9668"/>
        <dbReference type="Rhea" id="RHEA-COMP:9699"/>
        <dbReference type="ChEBI" id="CHEBI:15378"/>
        <dbReference type="ChEBI" id="CHEBI:30616"/>
        <dbReference type="ChEBI" id="CHEBI:33019"/>
        <dbReference type="ChEBI" id="CHEBI:58095"/>
        <dbReference type="ChEBI" id="CHEBI:78442"/>
        <dbReference type="ChEBI" id="CHEBI:78531"/>
        <dbReference type="ChEBI" id="CHEBI:456215"/>
        <dbReference type="EC" id="6.1.1.20"/>
    </reaction>
</comment>
<dbReference type="PANTHER" id="PTHR11538">
    <property type="entry name" value="PHENYLALANYL-TRNA SYNTHETASE"/>
    <property type="match status" value="1"/>
</dbReference>
<dbReference type="GO" id="GO:0004826">
    <property type="term" value="F:phenylalanine-tRNA ligase activity"/>
    <property type="evidence" value="ECO:0007669"/>
    <property type="project" value="UniProtKB-EC"/>
</dbReference>
<dbReference type="Pfam" id="PF18553">
    <property type="entry name" value="PheRS_DBD3"/>
    <property type="match status" value="1"/>
</dbReference>
<dbReference type="FunFam" id="3.30.930.10:FF:000028">
    <property type="entry name" value="Phenylalanyl-tRNA synthetase alpha chain"/>
    <property type="match status" value="1"/>
</dbReference>
<accession>A0A179FLL0</accession>
<comment type="subcellular location">
    <subcellularLocation>
        <location evidence="2">Cytoplasm</location>
    </subcellularLocation>
</comment>
<dbReference type="CDD" id="cd00496">
    <property type="entry name" value="PheRS_alpha_core"/>
    <property type="match status" value="1"/>
</dbReference>
<evidence type="ECO:0000256" key="11">
    <source>
        <dbReference type="ARBA" id="ARBA00022840"/>
    </source>
</evidence>
<dbReference type="InterPro" id="IPR045864">
    <property type="entry name" value="aa-tRNA-synth_II/BPL/LPL"/>
</dbReference>
<dbReference type="NCBIfam" id="TIGR00468">
    <property type="entry name" value="pheS"/>
    <property type="match status" value="1"/>
</dbReference>
<reference evidence="18 19" key="1">
    <citation type="journal article" date="2016" name="PLoS Pathog.">
        <title>Biosynthesis of antibiotic leucinostatins in bio-control fungus Purpureocillium lilacinum and their inhibition on phytophthora revealed by genome mining.</title>
        <authorList>
            <person name="Wang G."/>
            <person name="Liu Z."/>
            <person name="Lin R."/>
            <person name="Li E."/>
            <person name="Mao Z."/>
            <person name="Ling J."/>
            <person name="Yang Y."/>
            <person name="Yin W.B."/>
            <person name="Xie B."/>
        </authorList>
    </citation>
    <scope>NUCLEOTIDE SEQUENCE [LARGE SCALE GENOMIC DNA]</scope>
    <source>
        <strain evidence="18">170</strain>
    </source>
</reference>
<evidence type="ECO:0000256" key="16">
    <source>
        <dbReference type="ARBA" id="ARBA00049255"/>
    </source>
</evidence>
<keyword evidence="13" id="KW-0648">Protein biosynthesis</keyword>
<evidence type="ECO:0000256" key="13">
    <source>
        <dbReference type="ARBA" id="ARBA00022917"/>
    </source>
</evidence>
<dbReference type="Gene3D" id="1.10.10.2320">
    <property type="match status" value="1"/>
</dbReference>
<comment type="caution">
    <text evidence="18">The sequence shown here is derived from an EMBL/GenBank/DDBJ whole genome shotgun (WGS) entry which is preliminary data.</text>
</comment>
<keyword evidence="10" id="KW-0547">Nucleotide-binding</keyword>
<protein>
    <recommendedName>
        <fullName evidence="6">Phenylalanine--tRNA ligase alpha subunit</fullName>
        <ecNumber evidence="5">6.1.1.20</ecNumber>
    </recommendedName>
    <alternativeName>
        <fullName evidence="15">Phenylalanyl-tRNA synthetase alpha subunit</fullName>
    </alternativeName>
</protein>
<dbReference type="PROSITE" id="PS50862">
    <property type="entry name" value="AA_TRNA_LIGASE_II"/>
    <property type="match status" value="1"/>
</dbReference>
<dbReference type="InterPro" id="IPR040725">
    <property type="entry name" value="PheRS_DBD3"/>
</dbReference>
<proteinExistence type="inferred from homology"/>
<comment type="subunit">
    <text evidence="4">Tetramer of two alpha and two beta subunits.</text>
</comment>
<dbReference type="KEGG" id="pchm:VFPPC_07993"/>
<dbReference type="OrthoDB" id="238316at2759"/>
<dbReference type="GO" id="GO:0006432">
    <property type="term" value="P:phenylalanyl-tRNA aminoacylation"/>
    <property type="evidence" value="ECO:0007669"/>
    <property type="project" value="EnsemblFungi"/>
</dbReference>
<evidence type="ECO:0000256" key="9">
    <source>
        <dbReference type="ARBA" id="ARBA00022723"/>
    </source>
</evidence>
<evidence type="ECO:0000256" key="1">
    <source>
        <dbReference type="ARBA" id="ARBA00001946"/>
    </source>
</evidence>
<evidence type="ECO:0000259" key="17">
    <source>
        <dbReference type="PROSITE" id="PS50862"/>
    </source>
</evidence>
<dbReference type="GO" id="GO:0005829">
    <property type="term" value="C:cytosol"/>
    <property type="evidence" value="ECO:0007669"/>
    <property type="project" value="TreeGrafter"/>
</dbReference>
<dbReference type="Gene3D" id="1.10.10.2330">
    <property type="match status" value="1"/>
</dbReference>
<dbReference type="STRING" id="1380566.A0A179FLL0"/>
<evidence type="ECO:0000313" key="18">
    <source>
        <dbReference type="EMBL" id="OAQ66444.1"/>
    </source>
</evidence>